<sequence length="352" mass="39470">MIPIILATLAFAIFSNDQFLYSEPVGLITAIKTTSISTVKDEFNNYDKSITQILNIKLLNKSQKTIQIENTATLSQTDSQVYQIGQQVILNQNKHHFQIGSLKRDAVLAAIIVLIVSFLITFMRWRASFYLILSIILSIIYFIIAIRFNLEFTDISSLLIYGTLALIFSFSALSFVLGLNRQMIFTFLTTIISTTFTFLLVIILLSMTHSIGINFEYMEFVTKNPQTLFFMGASISVLGAIMDCCGDIVAGLFALFRQNPKTNQKSYFHSGINIGQEITGTLTNVLFMIFIAGTLPMTFLLLRNGNSWSYIFSVALNLGLLQTLISAIGIILSVPITAWLTAFFLSRQREKV</sequence>
<protein>
    <submittedName>
        <fullName evidence="2">Putative membrane protein</fullName>
    </submittedName>
</protein>
<feature type="transmembrane region" description="Helical" evidence="1">
    <location>
        <begin position="129"/>
        <end position="146"/>
    </location>
</feature>
<dbReference type="PANTHER" id="PTHR41771">
    <property type="entry name" value="MEMBRANE PROTEIN-RELATED"/>
    <property type="match status" value="1"/>
</dbReference>
<dbReference type="InterPro" id="IPR012507">
    <property type="entry name" value="YibE_F"/>
</dbReference>
<keyword evidence="1" id="KW-0812">Transmembrane</keyword>
<accession>A0A841C836</accession>
<feature type="transmembrane region" description="Helical" evidence="1">
    <location>
        <begin position="106"/>
        <end position="122"/>
    </location>
</feature>
<dbReference type="Proteomes" id="UP000562464">
    <property type="component" value="Unassembled WGS sequence"/>
</dbReference>
<keyword evidence="1" id="KW-0472">Membrane</keyword>
<proteinExistence type="predicted"/>
<dbReference type="PANTHER" id="PTHR41771:SF1">
    <property type="entry name" value="MEMBRANE PROTEIN"/>
    <property type="match status" value="1"/>
</dbReference>
<comment type="caution">
    <text evidence="2">The sequence shown here is derived from an EMBL/GenBank/DDBJ whole genome shotgun (WGS) entry which is preliminary data.</text>
</comment>
<feature type="transmembrane region" description="Helical" evidence="1">
    <location>
        <begin position="184"/>
        <end position="208"/>
    </location>
</feature>
<keyword evidence="3" id="KW-1185">Reference proteome</keyword>
<keyword evidence="1" id="KW-1133">Transmembrane helix</keyword>
<feature type="transmembrane region" description="Helical" evidence="1">
    <location>
        <begin position="158"/>
        <end position="177"/>
    </location>
</feature>
<name>A0A841C836_9LACT</name>
<dbReference type="AlphaFoldDB" id="A0A841C836"/>
<dbReference type="Pfam" id="PF07907">
    <property type="entry name" value="YibE_F"/>
    <property type="match status" value="1"/>
</dbReference>
<feature type="transmembrane region" description="Helical" evidence="1">
    <location>
        <begin position="277"/>
        <end position="300"/>
    </location>
</feature>
<feature type="transmembrane region" description="Helical" evidence="1">
    <location>
        <begin position="320"/>
        <end position="345"/>
    </location>
</feature>
<organism evidence="2 3">
    <name type="scientific">Lactovum miscens</name>
    <dbReference type="NCBI Taxonomy" id="190387"/>
    <lineage>
        <taxon>Bacteria</taxon>
        <taxon>Bacillati</taxon>
        <taxon>Bacillota</taxon>
        <taxon>Bacilli</taxon>
        <taxon>Lactobacillales</taxon>
        <taxon>Streptococcaceae</taxon>
        <taxon>Lactovum</taxon>
    </lineage>
</organism>
<dbReference type="RefSeq" id="WP_246415592.1">
    <property type="nucleotide sequence ID" value="NZ_JACHHV010000009.1"/>
</dbReference>
<evidence type="ECO:0000256" key="1">
    <source>
        <dbReference type="SAM" id="Phobius"/>
    </source>
</evidence>
<dbReference type="EMBL" id="JACHHV010000009">
    <property type="protein sequence ID" value="MBB5887888.1"/>
    <property type="molecule type" value="Genomic_DNA"/>
</dbReference>
<evidence type="ECO:0000313" key="3">
    <source>
        <dbReference type="Proteomes" id="UP000562464"/>
    </source>
</evidence>
<feature type="transmembrane region" description="Helical" evidence="1">
    <location>
        <begin position="228"/>
        <end position="256"/>
    </location>
</feature>
<reference evidence="2 3" key="1">
    <citation type="submission" date="2020-08" db="EMBL/GenBank/DDBJ databases">
        <title>Genomic Encyclopedia of Type Strains, Phase IV (KMG-IV): sequencing the most valuable type-strain genomes for metagenomic binning, comparative biology and taxonomic classification.</title>
        <authorList>
            <person name="Goeker M."/>
        </authorList>
    </citation>
    <scope>NUCLEOTIDE SEQUENCE [LARGE SCALE GENOMIC DNA]</scope>
    <source>
        <strain evidence="2 3">DSM 14925</strain>
    </source>
</reference>
<evidence type="ECO:0000313" key="2">
    <source>
        <dbReference type="EMBL" id="MBB5887888.1"/>
    </source>
</evidence>
<gene>
    <name evidence="2" type="ORF">HNQ37_000767</name>
</gene>